<evidence type="ECO:0000313" key="1">
    <source>
        <dbReference type="EMBL" id="KAF9701127.1"/>
    </source>
</evidence>
<keyword evidence="2" id="KW-1185">Reference proteome</keyword>
<dbReference type="Gene3D" id="3.40.30.10">
    <property type="entry name" value="Glutaredoxin"/>
    <property type="match status" value="1"/>
</dbReference>
<reference evidence="1" key="2">
    <citation type="submission" date="2020-09" db="EMBL/GenBank/DDBJ databases">
        <title>Reference genome assembly for Australian Ascochyta lentis isolate Al4.</title>
        <authorList>
            <person name="Lee R.C."/>
            <person name="Farfan-Caceres L.M."/>
            <person name="Debler J.W."/>
            <person name="Williams A.H."/>
            <person name="Henares B.M."/>
        </authorList>
    </citation>
    <scope>NUCLEOTIDE SEQUENCE</scope>
    <source>
        <strain evidence="1">Al4</strain>
    </source>
</reference>
<reference evidence="1" key="1">
    <citation type="submission" date="2018-12" db="EMBL/GenBank/DDBJ databases">
        <authorList>
            <person name="Syme R.A."/>
            <person name="Farfan-Caceres L."/>
            <person name="Lichtenzveig J."/>
        </authorList>
    </citation>
    <scope>NUCLEOTIDE SEQUENCE</scope>
    <source>
        <strain evidence="1">Al4</strain>
    </source>
</reference>
<organism evidence="1 2">
    <name type="scientific">Ascochyta lentis</name>
    <dbReference type="NCBI Taxonomy" id="205686"/>
    <lineage>
        <taxon>Eukaryota</taxon>
        <taxon>Fungi</taxon>
        <taxon>Dikarya</taxon>
        <taxon>Ascomycota</taxon>
        <taxon>Pezizomycotina</taxon>
        <taxon>Dothideomycetes</taxon>
        <taxon>Pleosporomycetidae</taxon>
        <taxon>Pleosporales</taxon>
        <taxon>Pleosporineae</taxon>
        <taxon>Didymellaceae</taxon>
        <taxon>Ascochyta</taxon>
    </lineage>
</organism>
<comment type="caution">
    <text evidence="1">The sequence shown here is derived from an EMBL/GenBank/DDBJ whole genome shotgun (WGS) entry which is preliminary data.</text>
</comment>
<accession>A0A8H7JDZ3</accession>
<gene>
    <name evidence="1" type="ORF">EKO04_001067</name>
</gene>
<dbReference type="InterPro" id="IPR036282">
    <property type="entry name" value="Glutathione-S-Trfase_C_sf"/>
</dbReference>
<proteinExistence type="predicted"/>
<evidence type="ECO:0000313" key="2">
    <source>
        <dbReference type="Proteomes" id="UP000651452"/>
    </source>
</evidence>
<dbReference type="SUPFAM" id="SSF47616">
    <property type="entry name" value="GST C-terminal domain-like"/>
    <property type="match status" value="1"/>
</dbReference>
<dbReference type="Gene3D" id="1.20.1050.10">
    <property type="match status" value="1"/>
</dbReference>
<dbReference type="CDD" id="cd00299">
    <property type="entry name" value="GST_C_family"/>
    <property type="match status" value="1"/>
</dbReference>
<protein>
    <recommendedName>
        <fullName evidence="3">Glutathione S-transferase</fullName>
    </recommendedName>
</protein>
<evidence type="ECO:0008006" key="3">
    <source>
        <dbReference type="Google" id="ProtNLM"/>
    </source>
</evidence>
<dbReference type="AlphaFoldDB" id="A0A8H7JDZ3"/>
<dbReference type="OrthoDB" id="3587182at2759"/>
<sequence>MNSELSSTKTTIWIWPSGLFPRRLIFYFRAKGITLSVLKEHNIELVPVELTTCPPALRSMPGHERRPADSSLPILRIEYHNGRTIWIRESLSIIEYLEEQFSTSHGFRDLRGRTAEQHAQARDVIGLLNDATHWSLVALIHSDPTTTYFSGLSREEMSSTTAEHAKKKFSSYLERLEQWLLGDDGEGMMGATVSGVVLLAQVEYFEMMYGSDWVHGHGVLRAWVNRMKEEEWFVGNEELKSVERGEGWELLLGGGSQEGM</sequence>
<dbReference type="EMBL" id="RZGK01000002">
    <property type="protein sequence ID" value="KAF9701127.1"/>
    <property type="molecule type" value="Genomic_DNA"/>
</dbReference>
<name>A0A8H7JDZ3_9PLEO</name>
<dbReference type="CDD" id="cd00570">
    <property type="entry name" value="GST_N_family"/>
    <property type="match status" value="1"/>
</dbReference>
<dbReference type="Proteomes" id="UP000651452">
    <property type="component" value="Unassembled WGS sequence"/>
</dbReference>